<evidence type="ECO:0000313" key="2">
    <source>
        <dbReference type="EMBL" id="KZV40488.1"/>
    </source>
</evidence>
<proteinExistence type="predicted"/>
<evidence type="ECO:0000313" key="3">
    <source>
        <dbReference type="Proteomes" id="UP000250235"/>
    </source>
</evidence>
<reference evidence="2 3" key="1">
    <citation type="journal article" date="2015" name="Proc. Natl. Acad. Sci. U.S.A.">
        <title>The resurrection genome of Boea hygrometrica: A blueprint for survival of dehydration.</title>
        <authorList>
            <person name="Xiao L."/>
            <person name="Yang G."/>
            <person name="Zhang L."/>
            <person name="Yang X."/>
            <person name="Zhao S."/>
            <person name="Ji Z."/>
            <person name="Zhou Q."/>
            <person name="Hu M."/>
            <person name="Wang Y."/>
            <person name="Chen M."/>
            <person name="Xu Y."/>
            <person name="Jin H."/>
            <person name="Xiao X."/>
            <person name="Hu G."/>
            <person name="Bao F."/>
            <person name="Hu Y."/>
            <person name="Wan P."/>
            <person name="Li L."/>
            <person name="Deng X."/>
            <person name="Kuang T."/>
            <person name="Xiang C."/>
            <person name="Zhu J.K."/>
            <person name="Oliver M.J."/>
            <person name="He Y."/>
        </authorList>
    </citation>
    <scope>NUCLEOTIDE SEQUENCE [LARGE SCALE GENOMIC DNA]</scope>
    <source>
        <strain evidence="3">cv. XS01</strain>
    </source>
</reference>
<keyword evidence="3" id="KW-1185">Reference proteome</keyword>
<accession>A0A2Z7C847</accession>
<feature type="compositionally biased region" description="Basic and acidic residues" evidence="1">
    <location>
        <begin position="251"/>
        <end position="272"/>
    </location>
</feature>
<dbReference type="Proteomes" id="UP000250235">
    <property type="component" value="Unassembled WGS sequence"/>
</dbReference>
<protein>
    <recommendedName>
        <fullName evidence="4">Splicing factor 3B subunit 1-like</fullName>
    </recommendedName>
</protein>
<feature type="compositionally biased region" description="Acidic residues" evidence="1">
    <location>
        <begin position="273"/>
        <end position="285"/>
    </location>
</feature>
<evidence type="ECO:0008006" key="4">
    <source>
        <dbReference type="Google" id="ProtNLM"/>
    </source>
</evidence>
<name>A0A2Z7C847_9LAMI</name>
<dbReference type="EMBL" id="KQ999963">
    <property type="protein sequence ID" value="KZV40488.1"/>
    <property type="molecule type" value="Genomic_DNA"/>
</dbReference>
<sequence>MAASIIQNTIQINFDSVLSLSDEGIVTMFKTLESTGLRGFLGCFSAIYEGDLETFFANAIVRGDSVISSVQGKFVEISEELFAGRFDLPSEGLTSVDELPKGLIKEARKAFSASGEPIKTSCKKKEMKVEFILLNDILAKAVTAKAGSFDVVTHKRYLLMATIHGAAKRRPAPVVEPVVKKQRTTVGRAAPTEKTLVIVPVVQEAVPISVLPAESPSAKKCQAPKRKLILQAESDEEASDKEIAEVETETDTEKTYVEDKVEKETTEKSVEKEADEEAIDSEDTEPLSKVLKLTETSMSDKESMSIDDLLKQIPEDMMLPSITTEEPTKIGFGHGREIKEVDWYKATLPKIDPMDKGKAPLVEEIKGNPAKEIFALIYGDIEFLVHFRMSL</sequence>
<feature type="compositionally biased region" description="Acidic residues" evidence="1">
    <location>
        <begin position="233"/>
        <end position="250"/>
    </location>
</feature>
<gene>
    <name evidence="2" type="ORF">F511_23825</name>
</gene>
<evidence type="ECO:0000256" key="1">
    <source>
        <dbReference type="SAM" id="MobiDB-lite"/>
    </source>
</evidence>
<dbReference type="AlphaFoldDB" id="A0A2Z7C847"/>
<organism evidence="2 3">
    <name type="scientific">Dorcoceras hygrometricum</name>
    <dbReference type="NCBI Taxonomy" id="472368"/>
    <lineage>
        <taxon>Eukaryota</taxon>
        <taxon>Viridiplantae</taxon>
        <taxon>Streptophyta</taxon>
        <taxon>Embryophyta</taxon>
        <taxon>Tracheophyta</taxon>
        <taxon>Spermatophyta</taxon>
        <taxon>Magnoliopsida</taxon>
        <taxon>eudicotyledons</taxon>
        <taxon>Gunneridae</taxon>
        <taxon>Pentapetalae</taxon>
        <taxon>asterids</taxon>
        <taxon>lamiids</taxon>
        <taxon>Lamiales</taxon>
        <taxon>Gesneriaceae</taxon>
        <taxon>Didymocarpoideae</taxon>
        <taxon>Trichosporeae</taxon>
        <taxon>Loxocarpinae</taxon>
        <taxon>Dorcoceras</taxon>
    </lineage>
</organism>
<feature type="region of interest" description="Disordered" evidence="1">
    <location>
        <begin position="231"/>
        <end position="289"/>
    </location>
</feature>